<sequence length="214" mass="24026">RLDSQELERVAGVMAGSLGSGIYGTSRKTVDFFDIKGIVEGVLDMSSVSGYGIERARHPTFHPGRCASIHIGGKSICLFGEVHPQVGENYDLINQTYVFEFDFDRLVELAIIDKKFEPIPIYPSIQRDLAILVSKDILSDQPLQIIREIGGDLVDSAYLFDLYVGNPIPEEKKSLAYTIEYRSQTETLTDDVIDEIQLRIIARLEEDLKAELRT</sequence>
<feature type="non-terminal residue" evidence="2">
    <location>
        <position position="1"/>
    </location>
</feature>
<dbReference type="GO" id="GO:0004826">
    <property type="term" value="F:phenylalanine-tRNA ligase activity"/>
    <property type="evidence" value="ECO:0007669"/>
    <property type="project" value="InterPro"/>
</dbReference>
<dbReference type="InterPro" id="IPR041616">
    <property type="entry name" value="PheRS_beta_core"/>
</dbReference>
<dbReference type="Pfam" id="PF17759">
    <property type="entry name" value="tRNA_synthFbeta"/>
    <property type="match status" value="1"/>
</dbReference>
<dbReference type="InterPro" id="IPR045864">
    <property type="entry name" value="aa-tRNA-synth_II/BPL/LPL"/>
</dbReference>
<dbReference type="GO" id="GO:0006432">
    <property type="term" value="P:phenylalanyl-tRNA aminoacylation"/>
    <property type="evidence" value="ECO:0007669"/>
    <property type="project" value="InterPro"/>
</dbReference>
<dbReference type="PANTHER" id="PTHR10947:SF0">
    <property type="entry name" value="PHENYLALANINE--TRNA LIGASE BETA SUBUNIT"/>
    <property type="match status" value="1"/>
</dbReference>
<dbReference type="InterPro" id="IPR036690">
    <property type="entry name" value="Fdx_antiC-bd_sf"/>
</dbReference>
<dbReference type="SMART" id="SM00896">
    <property type="entry name" value="FDX-ACB"/>
    <property type="match status" value="1"/>
</dbReference>
<dbReference type="EMBL" id="UINC01083649">
    <property type="protein sequence ID" value="SVC29552.1"/>
    <property type="molecule type" value="Genomic_DNA"/>
</dbReference>
<dbReference type="GO" id="GO:0009328">
    <property type="term" value="C:phenylalanine-tRNA ligase complex"/>
    <property type="evidence" value="ECO:0007669"/>
    <property type="project" value="TreeGrafter"/>
</dbReference>
<proteinExistence type="predicted"/>
<evidence type="ECO:0000259" key="1">
    <source>
        <dbReference type="PROSITE" id="PS51447"/>
    </source>
</evidence>
<name>A0A382L2N0_9ZZZZ</name>
<dbReference type="InterPro" id="IPR005121">
    <property type="entry name" value="Fdx_antiC-bd"/>
</dbReference>
<dbReference type="Gene3D" id="3.30.930.10">
    <property type="entry name" value="Bira Bifunctional Protein, Domain 2"/>
    <property type="match status" value="1"/>
</dbReference>
<dbReference type="AlphaFoldDB" id="A0A382L2N0"/>
<evidence type="ECO:0000313" key="2">
    <source>
        <dbReference type="EMBL" id="SVC29552.1"/>
    </source>
</evidence>
<reference evidence="2" key="1">
    <citation type="submission" date="2018-05" db="EMBL/GenBank/DDBJ databases">
        <authorList>
            <person name="Lanie J.A."/>
            <person name="Ng W.-L."/>
            <person name="Kazmierczak K.M."/>
            <person name="Andrzejewski T.M."/>
            <person name="Davidsen T.M."/>
            <person name="Wayne K.J."/>
            <person name="Tettelin H."/>
            <person name="Glass J.I."/>
            <person name="Rusch D."/>
            <person name="Podicherti R."/>
            <person name="Tsui H.-C.T."/>
            <person name="Winkler M.E."/>
        </authorList>
    </citation>
    <scope>NUCLEOTIDE SEQUENCE</scope>
</reference>
<protein>
    <recommendedName>
        <fullName evidence="1">FDX-ACB domain-containing protein</fullName>
    </recommendedName>
</protein>
<dbReference type="Pfam" id="PF03147">
    <property type="entry name" value="FDX-ACB"/>
    <property type="match status" value="1"/>
</dbReference>
<feature type="domain" description="FDX-ACB" evidence="1">
    <location>
        <begin position="120"/>
        <end position="213"/>
    </location>
</feature>
<dbReference type="SUPFAM" id="SSF54991">
    <property type="entry name" value="Anticodon-binding domain of PheRS"/>
    <property type="match status" value="1"/>
</dbReference>
<dbReference type="SUPFAM" id="SSF55681">
    <property type="entry name" value="Class II aaRS and biotin synthetases"/>
    <property type="match status" value="1"/>
</dbReference>
<dbReference type="PANTHER" id="PTHR10947">
    <property type="entry name" value="PHENYLALANYL-TRNA SYNTHETASE BETA CHAIN AND LEUCINE-RICH REPEAT-CONTAINING PROTEIN 47"/>
    <property type="match status" value="1"/>
</dbReference>
<accession>A0A382L2N0</accession>
<dbReference type="PROSITE" id="PS51447">
    <property type="entry name" value="FDX_ACB"/>
    <property type="match status" value="1"/>
</dbReference>
<organism evidence="2">
    <name type="scientific">marine metagenome</name>
    <dbReference type="NCBI Taxonomy" id="408172"/>
    <lineage>
        <taxon>unclassified sequences</taxon>
        <taxon>metagenomes</taxon>
        <taxon>ecological metagenomes</taxon>
    </lineage>
</organism>
<dbReference type="InterPro" id="IPR045060">
    <property type="entry name" value="Phe-tRNA-ligase_IIc_bsu"/>
</dbReference>
<gene>
    <name evidence="2" type="ORF">METZ01_LOCUS282406</name>
</gene>
<dbReference type="Gene3D" id="3.30.70.380">
    <property type="entry name" value="Ferrodoxin-fold anticodon-binding domain"/>
    <property type="match status" value="1"/>
</dbReference>